<dbReference type="EMBL" id="BARV01006913">
    <property type="protein sequence ID" value="GAI17858.1"/>
    <property type="molecule type" value="Genomic_DNA"/>
</dbReference>
<proteinExistence type="inferred from homology"/>
<evidence type="ECO:0000259" key="4">
    <source>
        <dbReference type="SMART" id="SM01001"/>
    </source>
</evidence>
<evidence type="ECO:0000256" key="1">
    <source>
        <dbReference type="ARBA" id="ARBA00022755"/>
    </source>
</evidence>
<comment type="caution">
    <text evidence="5">The sequence shown here is derived from an EMBL/GenBank/DDBJ whole genome shotgun (WGS) entry which is preliminary data.</text>
</comment>
<accession>X1LFH1</accession>
<evidence type="ECO:0000256" key="2">
    <source>
        <dbReference type="ARBA" id="ARBA00023235"/>
    </source>
</evidence>
<evidence type="ECO:0000313" key="5">
    <source>
        <dbReference type="EMBL" id="GAI17858.1"/>
    </source>
</evidence>
<evidence type="ECO:0000256" key="3">
    <source>
        <dbReference type="ARBA" id="ARBA00025704"/>
    </source>
</evidence>
<dbReference type="SUPFAM" id="SSF52255">
    <property type="entry name" value="N5-CAIR mutase (phosphoribosylaminoimidazole carboxylase, PurE)"/>
    <property type="match status" value="1"/>
</dbReference>
<dbReference type="Pfam" id="PF00731">
    <property type="entry name" value="AIRC"/>
    <property type="match status" value="1"/>
</dbReference>
<dbReference type="PIRSF" id="PIRSF001338">
    <property type="entry name" value="AIR_carboxylase"/>
    <property type="match status" value="1"/>
</dbReference>
<dbReference type="AlphaFoldDB" id="X1LFH1"/>
<dbReference type="InterPro" id="IPR024694">
    <property type="entry name" value="PurE_prokaryotes"/>
</dbReference>
<dbReference type="PANTHER" id="PTHR23046:SF2">
    <property type="entry name" value="PHOSPHORIBOSYLAMINOIMIDAZOLE CARBOXYLASE"/>
    <property type="match status" value="1"/>
</dbReference>
<dbReference type="NCBIfam" id="TIGR01162">
    <property type="entry name" value="purE"/>
    <property type="match status" value="1"/>
</dbReference>
<keyword evidence="1" id="KW-0658">Purine biosynthesis</keyword>
<name>X1LFH1_9ZZZZ</name>
<protein>
    <recommendedName>
        <fullName evidence="4">PurE domain-containing protein</fullName>
    </recommendedName>
</protein>
<dbReference type="InterPro" id="IPR033747">
    <property type="entry name" value="PurE_ClassI"/>
</dbReference>
<dbReference type="InterPro" id="IPR000031">
    <property type="entry name" value="PurE_dom"/>
</dbReference>
<dbReference type="PANTHER" id="PTHR23046">
    <property type="entry name" value="PHOSPHORIBOSYLAMINOIMIDAZOLE CARBOXYLASE CATALYTIC SUBUNIT"/>
    <property type="match status" value="1"/>
</dbReference>
<feature type="domain" description="PurE" evidence="4">
    <location>
        <begin position="15"/>
        <end position="166"/>
    </location>
</feature>
<dbReference type="SMART" id="SM01001">
    <property type="entry name" value="AIRC"/>
    <property type="match status" value="1"/>
</dbReference>
<dbReference type="HAMAP" id="MF_01929">
    <property type="entry name" value="PurE_classI"/>
    <property type="match status" value="1"/>
</dbReference>
<comment type="pathway">
    <text evidence="3">Purine metabolism.</text>
</comment>
<gene>
    <name evidence="5" type="ORF">S06H3_14146</name>
</gene>
<reference evidence="5" key="1">
    <citation type="journal article" date="2014" name="Front. Microbiol.">
        <title>High frequency of phylogenetically diverse reductive dehalogenase-homologous genes in deep subseafloor sedimentary metagenomes.</title>
        <authorList>
            <person name="Kawai M."/>
            <person name="Futagami T."/>
            <person name="Toyoda A."/>
            <person name="Takaki Y."/>
            <person name="Nishi S."/>
            <person name="Hori S."/>
            <person name="Arai W."/>
            <person name="Tsubouchi T."/>
            <person name="Morono Y."/>
            <person name="Uchiyama I."/>
            <person name="Ito T."/>
            <person name="Fujiyama A."/>
            <person name="Inagaki F."/>
            <person name="Takami H."/>
        </authorList>
    </citation>
    <scope>NUCLEOTIDE SEQUENCE</scope>
    <source>
        <strain evidence="5">Expedition CK06-06</strain>
    </source>
</reference>
<organism evidence="5">
    <name type="scientific">marine sediment metagenome</name>
    <dbReference type="NCBI Taxonomy" id="412755"/>
    <lineage>
        <taxon>unclassified sequences</taxon>
        <taxon>metagenomes</taxon>
        <taxon>ecological metagenomes</taxon>
    </lineage>
</organism>
<dbReference type="GO" id="GO:0016853">
    <property type="term" value="F:isomerase activity"/>
    <property type="evidence" value="ECO:0007669"/>
    <property type="project" value="UniProtKB-KW"/>
</dbReference>
<sequence length="166" mass="17450">MKPRDDKGNEVSNMPLVAVVMGSKSDTEAMRPTLDILASLGIAYEVNVISAHRNPEKVRQYGLTARERGIEVIIAAAGGAAHLPGVLASWTTLPVIGVPLANSDLKGVDALYSIVQMPAGIPVAGMAIGNAGVKNAAYLAAEILGLKHSEIQKAYDKHRSDLQGEI</sequence>
<keyword evidence="2" id="KW-0413">Isomerase</keyword>
<dbReference type="Gene3D" id="3.40.50.1970">
    <property type="match status" value="1"/>
</dbReference>
<dbReference type="GO" id="GO:0006189">
    <property type="term" value="P:'de novo' IMP biosynthetic process"/>
    <property type="evidence" value="ECO:0007669"/>
    <property type="project" value="InterPro"/>
</dbReference>